<dbReference type="RefSeq" id="WP_353686018.1">
    <property type="nucleotide sequence ID" value="NZ_CP144374.1"/>
</dbReference>
<reference evidence="1" key="1">
    <citation type="submission" date="2024-01" db="EMBL/GenBank/DDBJ databases">
        <title>The first autotrophic representatives of the genus Thermodesulfovibrio.</title>
        <authorList>
            <person name="Maltseva A.I."/>
            <person name="Elcheninov A.G."/>
            <person name="Kublanov I.V."/>
            <person name="Lebedinsky A.V."/>
            <person name="Frolov E.N."/>
        </authorList>
    </citation>
    <scope>NUCLEOTIDE SEQUENCE</scope>
    <source>
        <strain evidence="1">3462-1</strain>
    </source>
</reference>
<gene>
    <name evidence="1" type="ORF">V4D31_08510</name>
</gene>
<dbReference type="AlphaFoldDB" id="A0AAU8H2B7"/>
<name>A0AAU8H2B7_9BACT</name>
<accession>A0AAU8H2B7</accession>
<organism evidence="1">
    <name type="scientific">Thermodesulfovibrio obliviosus</name>
    <dbReference type="NCBI Taxonomy" id="3118332"/>
    <lineage>
        <taxon>Bacteria</taxon>
        <taxon>Pseudomonadati</taxon>
        <taxon>Nitrospirota</taxon>
        <taxon>Thermodesulfovibrionia</taxon>
        <taxon>Thermodesulfovibrionales</taxon>
        <taxon>Thermodesulfovibrionaceae</taxon>
        <taxon>Thermodesulfovibrio</taxon>
    </lineage>
</organism>
<dbReference type="EMBL" id="CP144374">
    <property type="protein sequence ID" value="XCH48371.1"/>
    <property type="molecule type" value="Genomic_DNA"/>
</dbReference>
<dbReference type="KEGG" id="tob:V4D31_08510"/>
<protein>
    <submittedName>
        <fullName evidence="1">Uncharacterized protein</fullName>
    </submittedName>
</protein>
<sequence>MKKHASRVFFEDAYLAGNPEDALMPTSIPQILSGPKPTSFQNYLEQRPENLKDHPKSLAHYNSDNPIRGYKLYWHKDGTGWEEVEISYDEKEFNELLKKHLIRKDNTSKIKEFKEAFEKYIISNAGEEISSLWETPRLKELKKMLDFTNKPENNATEYLELSEFRKRKVLPKLTKVE</sequence>
<evidence type="ECO:0000313" key="1">
    <source>
        <dbReference type="EMBL" id="XCH48371.1"/>
    </source>
</evidence>
<proteinExistence type="predicted"/>